<dbReference type="PROSITE" id="PS50088">
    <property type="entry name" value="ANK_REPEAT"/>
    <property type="match status" value="5"/>
</dbReference>
<dbReference type="PRINTS" id="PR01415">
    <property type="entry name" value="ANKYRIN"/>
</dbReference>
<evidence type="ECO:0000256" key="1">
    <source>
        <dbReference type="PROSITE-ProRule" id="PRU00023"/>
    </source>
</evidence>
<dbReference type="AlphaFoldDB" id="D7FKU1"/>
<dbReference type="EMBL" id="FN649737">
    <property type="protein sequence ID" value="CBJ29486.1"/>
    <property type="molecule type" value="Genomic_DNA"/>
</dbReference>
<dbReference type="STRING" id="2880.D7FKU1"/>
<gene>
    <name evidence="3" type="ORF">Esi_0149_0014</name>
</gene>
<protein>
    <submittedName>
        <fullName evidence="3">Similar to ankyrin 2,3/unc44</fullName>
    </submittedName>
</protein>
<dbReference type="OrthoDB" id="20872at2759"/>
<keyword evidence="4" id="KW-1185">Reference proteome</keyword>
<dbReference type="PANTHER" id="PTHR46224">
    <property type="entry name" value="ANKYRIN REPEAT FAMILY PROTEIN"/>
    <property type="match status" value="1"/>
</dbReference>
<dbReference type="EMBL" id="FN648060">
    <property type="protein sequence ID" value="CBJ29486.1"/>
    <property type="molecule type" value="Genomic_DNA"/>
</dbReference>
<feature type="repeat" description="ANK" evidence="1">
    <location>
        <begin position="78"/>
        <end position="110"/>
    </location>
</feature>
<evidence type="ECO:0000313" key="4">
    <source>
        <dbReference type="Proteomes" id="UP000002630"/>
    </source>
</evidence>
<sequence length="428" mass="45450">MPSSRKREELGRELGVAATSGRVSAVQHLLAAGADKEVPTPLMGMMMTPLTAAAYTNNERIVRALIQAGASVDGGSNTGHTPLHCCAMEGQEGMMKELLDAGANPTLTTVEGNTALHTAAQWGNAREPVLKMLISAGAKINARCTKGYTPLKLAAWKGTVEAVKTLLEAGADVLANDYTGHSILSGAYHNNNDAKIDKIIQLLLDAGADPDTTDPDGQHPPLLLAVHAKKPKMIRSLIAAGANPNIISTQGLTPIGLAVNMGFDKCLAVLLRSGGSPHSNNRSGPTLLQSALLELYPTCLAFLLQAGANPYNIHTDSSPYAAKLQKRLTTNYKLDTPEGRCRQVMLVAKAYNARSWQWPASALATSANQDEQEEGDGAGKGVVGSKPARNAASWMRPRRGVFVPAVLRFVTKTEMGNKNVIQHRLEMA</sequence>
<dbReference type="SUPFAM" id="SSF48403">
    <property type="entry name" value="Ankyrin repeat"/>
    <property type="match status" value="1"/>
</dbReference>
<dbReference type="Proteomes" id="UP000002630">
    <property type="component" value="Linkage Group LG12"/>
</dbReference>
<accession>D7FKU1</accession>
<dbReference type="SMART" id="SM00248">
    <property type="entry name" value="ANK"/>
    <property type="match status" value="9"/>
</dbReference>
<dbReference type="OMA" id="SANQICN"/>
<feature type="region of interest" description="Disordered" evidence="2">
    <location>
        <begin position="364"/>
        <end position="391"/>
    </location>
</feature>
<dbReference type="InterPro" id="IPR036770">
    <property type="entry name" value="Ankyrin_rpt-contain_sf"/>
</dbReference>
<feature type="repeat" description="ANK" evidence="1">
    <location>
        <begin position="146"/>
        <end position="178"/>
    </location>
</feature>
<dbReference type="Gene3D" id="1.25.40.20">
    <property type="entry name" value="Ankyrin repeat-containing domain"/>
    <property type="match status" value="3"/>
</dbReference>
<dbReference type="InterPro" id="IPR002110">
    <property type="entry name" value="Ankyrin_rpt"/>
</dbReference>
<dbReference type="eggNOG" id="KOG4177">
    <property type="taxonomic scope" value="Eukaryota"/>
</dbReference>
<dbReference type="Pfam" id="PF00023">
    <property type="entry name" value="Ank"/>
    <property type="match status" value="2"/>
</dbReference>
<dbReference type="PANTHER" id="PTHR46224:SF64">
    <property type="entry name" value="IQ MOTIF AND ANKYRIN REPEAT DOMAIN-CONTAINING PROTEIN 1"/>
    <property type="match status" value="1"/>
</dbReference>
<feature type="repeat" description="ANK" evidence="1">
    <location>
        <begin position="45"/>
        <end position="77"/>
    </location>
</feature>
<organism evidence="3 4">
    <name type="scientific">Ectocarpus siliculosus</name>
    <name type="common">Brown alga</name>
    <name type="synonym">Conferva siliculosa</name>
    <dbReference type="NCBI Taxonomy" id="2880"/>
    <lineage>
        <taxon>Eukaryota</taxon>
        <taxon>Sar</taxon>
        <taxon>Stramenopiles</taxon>
        <taxon>Ochrophyta</taxon>
        <taxon>PX clade</taxon>
        <taxon>Phaeophyceae</taxon>
        <taxon>Ectocarpales</taxon>
        <taxon>Ectocarpaceae</taxon>
        <taxon>Ectocarpus</taxon>
    </lineage>
</organism>
<dbReference type="Pfam" id="PF12796">
    <property type="entry name" value="Ank_2"/>
    <property type="match status" value="2"/>
</dbReference>
<dbReference type="InParanoid" id="D7FKU1"/>
<feature type="repeat" description="ANK" evidence="1">
    <location>
        <begin position="111"/>
        <end position="145"/>
    </location>
</feature>
<name>D7FKU1_ECTSI</name>
<dbReference type="PROSITE" id="PS50297">
    <property type="entry name" value="ANK_REP_REGION"/>
    <property type="match status" value="4"/>
</dbReference>
<evidence type="ECO:0000256" key="2">
    <source>
        <dbReference type="SAM" id="MobiDB-lite"/>
    </source>
</evidence>
<feature type="repeat" description="ANK" evidence="1">
    <location>
        <begin position="179"/>
        <end position="215"/>
    </location>
</feature>
<proteinExistence type="predicted"/>
<keyword evidence="1" id="KW-0040">ANK repeat</keyword>
<evidence type="ECO:0000313" key="3">
    <source>
        <dbReference type="EMBL" id="CBJ29486.1"/>
    </source>
</evidence>
<reference evidence="3 4" key="1">
    <citation type="journal article" date="2010" name="Nature">
        <title>The Ectocarpus genome and the independent evolution of multicellularity in brown algae.</title>
        <authorList>
            <person name="Cock J.M."/>
            <person name="Sterck L."/>
            <person name="Rouze P."/>
            <person name="Scornet D."/>
            <person name="Allen A.E."/>
            <person name="Amoutzias G."/>
            <person name="Anthouard V."/>
            <person name="Artiguenave F."/>
            <person name="Aury J.M."/>
            <person name="Badger J.H."/>
            <person name="Beszteri B."/>
            <person name="Billiau K."/>
            <person name="Bonnet E."/>
            <person name="Bothwell J.H."/>
            <person name="Bowler C."/>
            <person name="Boyen C."/>
            <person name="Brownlee C."/>
            <person name="Carrano C.J."/>
            <person name="Charrier B."/>
            <person name="Cho G.Y."/>
            <person name="Coelho S.M."/>
            <person name="Collen J."/>
            <person name="Corre E."/>
            <person name="Da Silva C."/>
            <person name="Delage L."/>
            <person name="Delaroque N."/>
            <person name="Dittami S.M."/>
            <person name="Doulbeau S."/>
            <person name="Elias M."/>
            <person name="Farnham G."/>
            <person name="Gachon C.M."/>
            <person name="Gschloessl B."/>
            <person name="Heesch S."/>
            <person name="Jabbari K."/>
            <person name="Jubin C."/>
            <person name="Kawai H."/>
            <person name="Kimura K."/>
            <person name="Kloareg B."/>
            <person name="Kupper F.C."/>
            <person name="Lang D."/>
            <person name="Le Bail A."/>
            <person name="Leblanc C."/>
            <person name="Lerouge P."/>
            <person name="Lohr M."/>
            <person name="Lopez P.J."/>
            <person name="Martens C."/>
            <person name="Maumus F."/>
            <person name="Michel G."/>
            <person name="Miranda-Saavedra D."/>
            <person name="Morales J."/>
            <person name="Moreau H."/>
            <person name="Motomura T."/>
            <person name="Nagasato C."/>
            <person name="Napoli C.A."/>
            <person name="Nelson D.R."/>
            <person name="Nyvall-Collen P."/>
            <person name="Peters A.F."/>
            <person name="Pommier C."/>
            <person name="Potin P."/>
            <person name="Poulain J."/>
            <person name="Quesneville H."/>
            <person name="Read B."/>
            <person name="Rensing S.A."/>
            <person name="Ritter A."/>
            <person name="Rousvoal S."/>
            <person name="Samanta M."/>
            <person name="Samson G."/>
            <person name="Schroeder D.C."/>
            <person name="Segurens B."/>
            <person name="Strittmatter M."/>
            <person name="Tonon T."/>
            <person name="Tregear J.W."/>
            <person name="Valentin K."/>
            <person name="von Dassow P."/>
            <person name="Yamagishi T."/>
            <person name="Van de Peer Y."/>
            <person name="Wincker P."/>
        </authorList>
    </citation>
    <scope>NUCLEOTIDE SEQUENCE [LARGE SCALE GENOMIC DNA]</scope>
    <source>
        <strain evidence="4">Ec32 / CCAP1310/4</strain>
    </source>
</reference>
<dbReference type="InterPro" id="IPR051616">
    <property type="entry name" value="Cul2-RING_E3_ligase_SR"/>
</dbReference>